<keyword evidence="9" id="KW-0406">Ion transport</keyword>
<feature type="compositionally biased region" description="Polar residues" evidence="13">
    <location>
        <begin position="439"/>
        <end position="455"/>
    </location>
</feature>
<feature type="region of interest" description="Disordered" evidence="13">
    <location>
        <begin position="290"/>
        <end position="419"/>
    </location>
</feature>
<keyword evidence="5 14" id="KW-0812">Transmembrane</keyword>
<keyword evidence="6" id="KW-0851">Voltage-gated channel</keyword>
<evidence type="ECO:0000256" key="2">
    <source>
        <dbReference type="ARBA" id="ARBA00015897"/>
    </source>
</evidence>
<feature type="domain" description="Ion transport" evidence="15">
    <location>
        <begin position="57"/>
        <end position="172"/>
    </location>
</feature>
<evidence type="ECO:0000256" key="7">
    <source>
        <dbReference type="ARBA" id="ARBA00022989"/>
    </source>
</evidence>
<evidence type="ECO:0000256" key="1">
    <source>
        <dbReference type="ARBA" id="ARBA00004651"/>
    </source>
</evidence>
<dbReference type="RefSeq" id="XP_022099645.1">
    <property type="nucleotide sequence ID" value="XM_022243953.1"/>
</dbReference>
<name>A0A8B7Z4D2_ACAPL</name>
<keyword evidence="3" id="KW-0813">Transport</keyword>
<evidence type="ECO:0000256" key="6">
    <source>
        <dbReference type="ARBA" id="ARBA00022882"/>
    </source>
</evidence>
<dbReference type="PANTHER" id="PTHR46480:SF1">
    <property type="entry name" value="VOLTAGE-GATED HYDROGEN CHANNEL 1"/>
    <property type="match status" value="1"/>
</dbReference>
<keyword evidence="16" id="KW-1185">Reference proteome</keyword>
<reference evidence="17" key="1">
    <citation type="submission" date="2025-08" db="UniProtKB">
        <authorList>
            <consortium name="RefSeq"/>
        </authorList>
    </citation>
    <scope>IDENTIFICATION</scope>
</reference>
<feature type="region of interest" description="Disordered" evidence="13">
    <location>
        <begin position="436"/>
        <end position="455"/>
    </location>
</feature>
<protein>
    <recommendedName>
        <fullName evidence="2">Voltage-gated hydrogen channel 1</fullName>
    </recommendedName>
    <alternativeName>
        <fullName evidence="12">Hydrogen voltage-gated channel 1</fullName>
    </alternativeName>
</protein>
<evidence type="ECO:0000313" key="17">
    <source>
        <dbReference type="RefSeq" id="XP_022099645.1"/>
    </source>
</evidence>
<dbReference type="OMA" id="AKSCHQH"/>
<feature type="compositionally biased region" description="Basic and acidic residues" evidence="13">
    <location>
        <begin position="376"/>
        <end position="387"/>
    </location>
</feature>
<dbReference type="Proteomes" id="UP000694845">
    <property type="component" value="Unplaced"/>
</dbReference>
<evidence type="ECO:0000256" key="3">
    <source>
        <dbReference type="ARBA" id="ARBA00022448"/>
    </source>
</evidence>
<keyword evidence="10 14" id="KW-0472">Membrane</keyword>
<evidence type="ECO:0000259" key="15">
    <source>
        <dbReference type="Pfam" id="PF00520"/>
    </source>
</evidence>
<gene>
    <name evidence="17" type="primary">LOC110984124</name>
</gene>
<evidence type="ECO:0000256" key="10">
    <source>
        <dbReference type="ARBA" id="ARBA00023136"/>
    </source>
</evidence>
<dbReference type="AlphaFoldDB" id="A0A8B7Z4D2"/>
<feature type="compositionally biased region" description="Basic and acidic residues" evidence="13">
    <location>
        <begin position="318"/>
        <end position="338"/>
    </location>
</feature>
<evidence type="ECO:0000256" key="12">
    <source>
        <dbReference type="ARBA" id="ARBA00031989"/>
    </source>
</evidence>
<organism evidence="16 17">
    <name type="scientific">Acanthaster planci</name>
    <name type="common">Crown-of-thorns starfish</name>
    <dbReference type="NCBI Taxonomy" id="133434"/>
    <lineage>
        <taxon>Eukaryota</taxon>
        <taxon>Metazoa</taxon>
        <taxon>Echinodermata</taxon>
        <taxon>Eleutherozoa</taxon>
        <taxon>Asterozoa</taxon>
        <taxon>Asteroidea</taxon>
        <taxon>Valvatacea</taxon>
        <taxon>Valvatida</taxon>
        <taxon>Acanthasteridae</taxon>
        <taxon>Acanthaster</taxon>
    </lineage>
</organism>
<dbReference type="GeneID" id="110984124"/>
<dbReference type="Pfam" id="PF00520">
    <property type="entry name" value="Ion_trans"/>
    <property type="match status" value="1"/>
</dbReference>
<feature type="transmembrane region" description="Helical" evidence="14">
    <location>
        <begin position="88"/>
        <end position="114"/>
    </location>
</feature>
<evidence type="ECO:0000256" key="8">
    <source>
        <dbReference type="ARBA" id="ARBA00023054"/>
    </source>
</evidence>
<evidence type="ECO:0000256" key="13">
    <source>
        <dbReference type="SAM" id="MobiDB-lite"/>
    </source>
</evidence>
<dbReference type="InterPro" id="IPR031846">
    <property type="entry name" value="Hvcn1"/>
</dbReference>
<proteinExistence type="predicted"/>
<dbReference type="InterPro" id="IPR005821">
    <property type="entry name" value="Ion_trans_dom"/>
</dbReference>
<feature type="compositionally biased region" description="Low complexity" evidence="13">
    <location>
        <begin position="297"/>
        <end position="316"/>
    </location>
</feature>
<feature type="compositionally biased region" description="Basic and acidic residues" evidence="13">
    <location>
        <begin position="408"/>
        <end position="419"/>
    </location>
</feature>
<feature type="transmembrane region" description="Helical" evidence="14">
    <location>
        <begin position="126"/>
        <end position="145"/>
    </location>
</feature>
<dbReference type="InterPro" id="IPR027359">
    <property type="entry name" value="Volt_channel_dom_sf"/>
</dbReference>
<keyword evidence="4" id="KW-1003">Cell membrane</keyword>
<dbReference type="OrthoDB" id="427456at2759"/>
<comment type="subcellular location">
    <subcellularLocation>
        <location evidence="1">Cell membrane</location>
        <topology evidence="1">Multi-pass membrane protein</topology>
    </subcellularLocation>
</comment>
<sequence length="455" mass="50122">MAADRSSEKLSPLRSLSSFKSEIPLTMDDTTGPSNAKSCHQHLDQFINSIPLHVSALILVLADCFIVVSELLFSYNMIMNVQADDKTMVLLALSSTSLAIVSLFLLEVVVRIFSMGAHFRRRKMEIFDVVVVVVTFVADLVFFVIHLQDEGTNTFPFARAFSFLVALRLWRCWGILRGEKKRVREETACELDMERYARRQAEAQADVLQAQCDQQLKEIAYLRDFLHQNNLYPDTTKLDFVPNYRTSASISSSAIDYEKADTLRVNGKLSKDASLDSIASSAKELATSLSSSQNIYSEPPTLSSGPLSSSPAPSVSSHHRDEGPTSEDFASRTSREIVQEAVAEVQQKMSPSKRGGLSNAGFTPDEEGQSSNAGVAERRGVDGEENRGTTNLAFEGDTPEPCSPANSEKTDSEGESEAQLRIELDEIRRLSEEALRNELASSNTTEVDGIPTTSL</sequence>
<dbReference type="GO" id="GO:0034702">
    <property type="term" value="C:monoatomic ion channel complex"/>
    <property type="evidence" value="ECO:0007669"/>
    <property type="project" value="UniProtKB-KW"/>
</dbReference>
<evidence type="ECO:0000256" key="14">
    <source>
        <dbReference type="SAM" id="Phobius"/>
    </source>
</evidence>
<dbReference type="KEGG" id="aplc:110984124"/>
<evidence type="ECO:0000256" key="4">
    <source>
        <dbReference type="ARBA" id="ARBA00022475"/>
    </source>
</evidence>
<keyword evidence="7 14" id="KW-1133">Transmembrane helix</keyword>
<accession>A0A8B7Z4D2</accession>
<evidence type="ECO:0000256" key="11">
    <source>
        <dbReference type="ARBA" id="ARBA00023303"/>
    </source>
</evidence>
<dbReference type="GO" id="GO:0005886">
    <property type="term" value="C:plasma membrane"/>
    <property type="evidence" value="ECO:0007669"/>
    <property type="project" value="UniProtKB-SubCell"/>
</dbReference>
<evidence type="ECO:0000256" key="9">
    <source>
        <dbReference type="ARBA" id="ARBA00023065"/>
    </source>
</evidence>
<evidence type="ECO:0000256" key="5">
    <source>
        <dbReference type="ARBA" id="ARBA00022692"/>
    </source>
</evidence>
<keyword evidence="8" id="KW-0175">Coiled coil</keyword>
<dbReference type="GO" id="GO:0030171">
    <property type="term" value="F:voltage-gated proton channel activity"/>
    <property type="evidence" value="ECO:0007669"/>
    <property type="project" value="InterPro"/>
</dbReference>
<dbReference type="Gene3D" id="1.20.120.350">
    <property type="entry name" value="Voltage-gated potassium channels. Chain C"/>
    <property type="match status" value="1"/>
</dbReference>
<evidence type="ECO:0000313" key="16">
    <source>
        <dbReference type="Proteomes" id="UP000694845"/>
    </source>
</evidence>
<keyword evidence="11" id="KW-0407">Ion channel</keyword>
<feature type="transmembrane region" description="Helical" evidence="14">
    <location>
        <begin position="50"/>
        <end position="68"/>
    </location>
</feature>
<dbReference type="PANTHER" id="PTHR46480">
    <property type="entry name" value="F20B24.22"/>
    <property type="match status" value="1"/>
</dbReference>